<feature type="transmembrane region" description="Helical" evidence="1">
    <location>
        <begin position="73"/>
        <end position="94"/>
    </location>
</feature>
<gene>
    <name evidence="2" type="ORF">Clacol_000186</name>
</gene>
<keyword evidence="1" id="KW-1133">Transmembrane helix</keyword>
<comment type="caution">
    <text evidence="2">The sequence shown here is derived from an EMBL/GenBank/DDBJ whole genome shotgun (WGS) entry which is preliminary data.</text>
</comment>
<accession>A0AAV4ZWB6</accession>
<keyword evidence="3" id="KW-1185">Reference proteome</keyword>
<protein>
    <submittedName>
        <fullName evidence="2">Uncharacterized protein</fullName>
    </submittedName>
</protein>
<reference evidence="2" key="1">
    <citation type="submission" date="2021-10" db="EMBL/GenBank/DDBJ databases">
        <title>De novo Genome Assembly of Clathrus columnatus (Basidiomycota, Fungi) Using Illumina and Nanopore Sequence Data.</title>
        <authorList>
            <person name="Ogiso-Tanaka E."/>
            <person name="Itagaki H."/>
            <person name="Hosoya T."/>
            <person name="Hosaka K."/>
        </authorList>
    </citation>
    <scope>NUCLEOTIDE SEQUENCE</scope>
    <source>
        <strain evidence="2">MO-923</strain>
    </source>
</reference>
<proteinExistence type="predicted"/>
<keyword evidence="1" id="KW-0472">Membrane</keyword>
<organism evidence="2 3">
    <name type="scientific">Clathrus columnatus</name>
    <dbReference type="NCBI Taxonomy" id="1419009"/>
    <lineage>
        <taxon>Eukaryota</taxon>
        <taxon>Fungi</taxon>
        <taxon>Dikarya</taxon>
        <taxon>Basidiomycota</taxon>
        <taxon>Agaricomycotina</taxon>
        <taxon>Agaricomycetes</taxon>
        <taxon>Phallomycetidae</taxon>
        <taxon>Phallales</taxon>
        <taxon>Clathraceae</taxon>
        <taxon>Clathrus</taxon>
    </lineage>
</organism>
<dbReference type="Proteomes" id="UP001050691">
    <property type="component" value="Unassembled WGS sequence"/>
</dbReference>
<sequence length="122" mass="13776">MVKHPSVSEVIAYPETDHPWSNEFAKLASEKVTIWREDDSLSNILKDPFNSFISGFYENWVTLWMAKAILGQVITAQWLSASTVFWYGMLYIAWHSSDILGQSAMLMLVLTAISVLTGFALV</sequence>
<dbReference type="EMBL" id="BPWL01000001">
    <property type="protein sequence ID" value="GJJ05999.1"/>
    <property type="molecule type" value="Genomic_DNA"/>
</dbReference>
<evidence type="ECO:0000256" key="1">
    <source>
        <dbReference type="SAM" id="Phobius"/>
    </source>
</evidence>
<feature type="transmembrane region" description="Helical" evidence="1">
    <location>
        <begin position="100"/>
        <end position="121"/>
    </location>
</feature>
<keyword evidence="1" id="KW-0812">Transmembrane</keyword>
<dbReference type="AlphaFoldDB" id="A0AAV4ZWB6"/>
<name>A0AAV4ZWB6_9AGAM</name>
<evidence type="ECO:0000313" key="3">
    <source>
        <dbReference type="Proteomes" id="UP001050691"/>
    </source>
</evidence>
<evidence type="ECO:0000313" key="2">
    <source>
        <dbReference type="EMBL" id="GJJ05999.1"/>
    </source>
</evidence>